<keyword evidence="3 6" id="KW-0812">Transmembrane</keyword>
<evidence type="ECO:0000313" key="9">
    <source>
        <dbReference type="EMBL" id="KIL49104.1"/>
    </source>
</evidence>
<evidence type="ECO:0000256" key="2">
    <source>
        <dbReference type="ARBA" id="ARBA00007362"/>
    </source>
</evidence>
<feature type="transmembrane region" description="Helical" evidence="6">
    <location>
        <begin position="178"/>
        <end position="197"/>
    </location>
</feature>
<organism evidence="9 10">
    <name type="scientific">Jeotgalibacillus campisalis</name>
    <dbReference type="NCBI Taxonomy" id="220754"/>
    <lineage>
        <taxon>Bacteria</taxon>
        <taxon>Bacillati</taxon>
        <taxon>Bacillota</taxon>
        <taxon>Bacilli</taxon>
        <taxon>Bacillales</taxon>
        <taxon>Caryophanaceae</taxon>
        <taxon>Jeotgalibacillus</taxon>
    </lineage>
</organism>
<dbReference type="InterPro" id="IPR037185">
    <property type="entry name" value="EmrE-like"/>
</dbReference>
<feature type="chain" id="PRO_5002155391" evidence="7">
    <location>
        <begin position="26"/>
        <end position="293"/>
    </location>
</feature>
<keyword evidence="4 6" id="KW-1133">Transmembrane helix</keyword>
<keyword evidence="5 6" id="KW-0472">Membrane</keyword>
<evidence type="ECO:0000256" key="6">
    <source>
        <dbReference type="SAM" id="Phobius"/>
    </source>
</evidence>
<accession>A0A0C2S515</accession>
<feature type="domain" description="EamA" evidence="8">
    <location>
        <begin position="148"/>
        <end position="281"/>
    </location>
</feature>
<dbReference type="SUPFAM" id="SSF103481">
    <property type="entry name" value="Multidrug resistance efflux transporter EmrE"/>
    <property type="match status" value="2"/>
</dbReference>
<feature type="transmembrane region" description="Helical" evidence="6">
    <location>
        <begin position="63"/>
        <end position="82"/>
    </location>
</feature>
<dbReference type="Pfam" id="PF00892">
    <property type="entry name" value="EamA"/>
    <property type="match status" value="2"/>
</dbReference>
<dbReference type="PATRIC" id="fig|220754.4.peg.1160"/>
<dbReference type="AlphaFoldDB" id="A0A0C2S515"/>
<feature type="transmembrane region" description="Helical" evidence="6">
    <location>
        <begin position="33"/>
        <end position="51"/>
    </location>
</feature>
<name>A0A0C2S515_9BACL</name>
<evidence type="ECO:0000256" key="5">
    <source>
        <dbReference type="ARBA" id="ARBA00023136"/>
    </source>
</evidence>
<comment type="caution">
    <text evidence="9">The sequence shown here is derived from an EMBL/GenBank/DDBJ whole genome shotgun (WGS) entry which is preliminary data.</text>
</comment>
<evidence type="ECO:0000256" key="1">
    <source>
        <dbReference type="ARBA" id="ARBA00004127"/>
    </source>
</evidence>
<evidence type="ECO:0000256" key="4">
    <source>
        <dbReference type="ARBA" id="ARBA00022989"/>
    </source>
</evidence>
<dbReference type="InterPro" id="IPR050638">
    <property type="entry name" value="AA-Vitamin_Transporters"/>
</dbReference>
<protein>
    <submittedName>
        <fullName evidence="9">Transport protein YwfM</fullName>
    </submittedName>
</protein>
<dbReference type="InterPro" id="IPR000620">
    <property type="entry name" value="EamA_dom"/>
</dbReference>
<keyword evidence="7" id="KW-0732">Signal</keyword>
<feature type="signal peptide" evidence="7">
    <location>
        <begin position="1"/>
        <end position="25"/>
    </location>
</feature>
<feature type="transmembrane region" description="Helical" evidence="6">
    <location>
        <begin position="88"/>
        <end position="109"/>
    </location>
</feature>
<evidence type="ECO:0000259" key="8">
    <source>
        <dbReference type="Pfam" id="PF00892"/>
    </source>
</evidence>
<feature type="transmembrane region" description="Helical" evidence="6">
    <location>
        <begin position="121"/>
        <end position="139"/>
    </location>
</feature>
<gene>
    <name evidence="9" type="ORF">KR50_11390</name>
</gene>
<dbReference type="PANTHER" id="PTHR32322">
    <property type="entry name" value="INNER MEMBRANE TRANSPORTER"/>
    <property type="match status" value="1"/>
</dbReference>
<feature type="domain" description="EamA" evidence="8">
    <location>
        <begin position="6"/>
        <end position="137"/>
    </location>
</feature>
<feature type="transmembrane region" description="Helical" evidence="6">
    <location>
        <begin position="239"/>
        <end position="258"/>
    </location>
</feature>
<dbReference type="PANTHER" id="PTHR32322:SF2">
    <property type="entry name" value="EAMA DOMAIN-CONTAINING PROTEIN"/>
    <property type="match status" value="1"/>
</dbReference>
<reference evidence="9 10" key="1">
    <citation type="submission" date="2015-01" db="EMBL/GenBank/DDBJ databases">
        <title>Jeotgalibacillus campisalis genome sequencing.</title>
        <authorList>
            <person name="Goh K.M."/>
            <person name="Chan K.-G."/>
            <person name="Yaakop A.S."/>
            <person name="Ee R."/>
            <person name="Gan H.M."/>
            <person name="Chan C.S."/>
        </authorList>
    </citation>
    <scope>NUCLEOTIDE SEQUENCE [LARGE SCALE GENOMIC DNA]</scope>
    <source>
        <strain evidence="9 10">SF-57</strain>
    </source>
</reference>
<proteinExistence type="inferred from homology"/>
<sequence length="293" mass="31021">MKGNFSAVFVLLAAVLWGTTGTAQSYAPDGTHPVVFGTIRLAIGGLFLLLYVGFQGKWSVHNWPVKTVFLAALCMAFYQPFFFSAVSLTGIAVGTVIAIGSAPVIAGILEWSFYRRTPQKNWWAATGLAIGGCILLFANQDSVQIDPLGIGLALLAGASFAGYTLVSKQLLITHTPDTVVAVVFTLSALFLLPLLLVYDLSWITQVNGLATSIYIGIFATAIAYLLFATGLKNVQASTAVTLSLAEPLTAALLGVFLIGESLSILSWTGVGLLFGAILVLSIKPHSFKPFLNT</sequence>
<dbReference type="Proteomes" id="UP000031972">
    <property type="component" value="Unassembled WGS sequence"/>
</dbReference>
<evidence type="ECO:0000256" key="3">
    <source>
        <dbReference type="ARBA" id="ARBA00022692"/>
    </source>
</evidence>
<comment type="subcellular location">
    <subcellularLocation>
        <location evidence="1">Endomembrane system</location>
        <topology evidence="1">Multi-pass membrane protein</topology>
    </subcellularLocation>
</comment>
<evidence type="ECO:0000256" key="7">
    <source>
        <dbReference type="SAM" id="SignalP"/>
    </source>
</evidence>
<evidence type="ECO:0000313" key="10">
    <source>
        <dbReference type="Proteomes" id="UP000031972"/>
    </source>
</evidence>
<dbReference type="EMBL" id="JXRR01000010">
    <property type="protein sequence ID" value="KIL49104.1"/>
    <property type="molecule type" value="Genomic_DNA"/>
</dbReference>
<dbReference type="GO" id="GO:0016020">
    <property type="term" value="C:membrane"/>
    <property type="evidence" value="ECO:0007669"/>
    <property type="project" value="UniProtKB-SubCell"/>
</dbReference>
<dbReference type="OrthoDB" id="9787117at2"/>
<keyword evidence="10" id="KW-1185">Reference proteome</keyword>
<comment type="similarity">
    <text evidence="2">Belongs to the EamA transporter family.</text>
</comment>
<dbReference type="RefSeq" id="WP_041055911.1">
    <property type="nucleotide sequence ID" value="NZ_JXRR01000010.1"/>
</dbReference>
<feature type="transmembrane region" description="Helical" evidence="6">
    <location>
        <begin position="145"/>
        <end position="166"/>
    </location>
</feature>
<feature type="transmembrane region" description="Helical" evidence="6">
    <location>
        <begin position="264"/>
        <end position="282"/>
    </location>
</feature>
<feature type="transmembrane region" description="Helical" evidence="6">
    <location>
        <begin position="209"/>
        <end position="227"/>
    </location>
</feature>